<comment type="caution">
    <text evidence="3">The sequence shown here is derived from an EMBL/GenBank/DDBJ whole genome shotgun (WGS) entry which is preliminary data.</text>
</comment>
<reference evidence="3 4" key="1">
    <citation type="submission" date="2021-01" db="EMBL/GenBank/DDBJ databases">
        <title>Whole genome shotgun sequence of Actinoplanes couchii NBRC 106145.</title>
        <authorList>
            <person name="Komaki H."/>
            <person name="Tamura T."/>
        </authorList>
    </citation>
    <scope>NUCLEOTIDE SEQUENCE [LARGE SCALE GENOMIC DNA]</scope>
    <source>
        <strain evidence="3 4">NBRC 106145</strain>
    </source>
</reference>
<gene>
    <name evidence="3" type="ORF">Aco03nite_083420</name>
</gene>
<accession>A0ABQ3XN52</accession>
<feature type="compositionally biased region" description="Basic and acidic residues" evidence="1">
    <location>
        <begin position="292"/>
        <end position="311"/>
    </location>
</feature>
<evidence type="ECO:0000313" key="4">
    <source>
        <dbReference type="Proteomes" id="UP000612282"/>
    </source>
</evidence>
<protein>
    <submittedName>
        <fullName evidence="3">Uncharacterized protein</fullName>
    </submittedName>
</protein>
<organism evidence="3 4">
    <name type="scientific">Actinoplanes couchii</name>
    <dbReference type="NCBI Taxonomy" id="403638"/>
    <lineage>
        <taxon>Bacteria</taxon>
        <taxon>Bacillati</taxon>
        <taxon>Actinomycetota</taxon>
        <taxon>Actinomycetes</taxon>
        <taxon>Micromonosporales</taxon>
        <taxon>Micromonosporaceae</taxon>
        <taxon>Actinoplanes</taxon>
    </lineage>
</organism>
<dbReference type="EMBL" id="BOMG01000103">
    <property type="protein sequence ID" value="GID59938.1"/>
    <property type="molecule type" value="Genomic_DNA"/>
</dbReference>
<dbReference type="RefSeq" id="WP_203806491.1">
    <property type="nucleotide sequence ID" value="NZ_BAAAQE010000046.1"/>
</dbReference>
<evidence type="ECO:0000256" key="1">
    <source>
        <dbReference type="SAM" id="MobiDB-lite"/>
    </source>
</evidence>
<evidence type="ECO:0000313" key="3">
    <source>
        <dbReference type="EMBL" id="GID59938.1"/>
    </source>
</evidence>
<keyword evidence="4" id="KW-1185">Reference proteome</keyword>
<feature type="region of interest" description="Disordered" evidence="1">
    <location>
        <begin position="278"/>
        <end position="311"/>
    </location>
</feature>
<feature type="chain" id="PRO_5046141310" evidence="2">
    <location>
        <begin position="30"/>
        <end position="324"/>
    </location>
</feature>
<evidence type="ECO:0000256" key="2">
    <source>
        <dbReference type="SAM" id="SignalP"/>
    </source>
</evidence>
<feature type="signal peptide" evidence="2">
    <location>
        <begin position="1"/>
        <end position="29"/>
    </location>
</feature>
<name>A0ABQ3XN52_9ACTN</name>
<proteinExistence type="predicted"/>
<dbReference type="Proteomes" id="UP000612282">
    <property type="component" value="Unassembled WGS sequence"/>
</dbReference>
<sequence>MRHPVAKLASVTALVVAASALAGLPAAHAALVTHCVGTGGAVTVPNDLLVPAGESCTLTGTIITGNVSVLAGANLVTDGVRIAGDLQILGDGYLDSKGTTVNGSVELAAGGYGVYLRESTTGSVAVRPQGSAPGESFLFVEASNVSGTVNAQAGQVRLDRGSEVSESVSTNNTHYTDVHDSFVDGALSVLNSQTGSVICGSAVRGKATFAGNLGGVQLGPNGRLDSCASGGYFGREVGISNTTGAATVDDNIIDGALNLAGNTPAAQVATNNRIRGGVNGPVGAAASAQRRAAPEPRDEAVDEKAGDRRTAAVKEAIAAGPADL</sequence>
<keyword evidence="2" id="KW-0732">Signal</keyword>